<keyword evidence="3" id="KW-1185">Reference proteome</keyword>
<evidence type="ECO:0000313" key="2">
    <source>
        <dbReference type="EMBL" id="GAA0186245.1"/>
    </source>
</evidence>
<comment type="caution">
    <text evidence="2">The sequence shown here is derived from an EMBL/GenBank/DDBJ whole genome shotgun (WGS) entry which is preliminary data.</text>
</comment>
<dbReference type="Pfam" id="PF22936">
    <property type="entry name" value="Pol_BBD"/>
    <property type="match status" value="1"/>
</dbReference>
<protein>
    <recommendedName>
        <fullName evidence="1">Retrovirus-related Pol polyprotein from transposon TNT 1-94-like beta-barrel domain-containing protein</fullName>
    </recommendedName>
</protein>
<dbReference type="EMBL" id="BAABME010013500">
    <property type="protein sequence ID" value="GAA0186245.1"/>
    <property type="molecule type" value="Genomic_DNA"/>
</dbReference>
<organism evidence="2 3">
    <name type="scientific">Lithospermum erythrorhizon</name>
    <name type="common">Purple gromwell</name>
    <name type="synonym">Lithospermum officinale var. erythrorhizon</name>
    <dbReference type="NCBI Taxonomy" id="34254"/>
    <lineage>
        <taxon>Eukaryota</taxon>
        <taxon>Viridiplantae</taxon>
        <taxon>Streptophyta</taxon>
        <taxon>Embryophyta</taxon>
        <taxon>Tracheophyta</taxon>
        <taxon>Spermatophyta</taxon>
        <taxon>Magnoliopsida</taxon>
        <taxon>eudicotyledons</taxon>
        <taxon>Gunneridae</taxon>
        <taxon>Pentapetalae</taxon>
        <taxon>asterids</taxon>
        <taxon>lamiids</taxon>
        <taxon>Boraginales</taxon>
        <taxon>Boraginaceae</taxon>
        <taxon>Boraginoideae</taxon>
        <taxon>Lithospermeae</taxon>
        <taxon>Lithospermum</taxon>
    </lineage>
</organism>
<name>A0AAV3S0E7_LITER</name>
<evidence type="ECO:0000259" key="1">
    <source>
        <dbReference type="Pfam" id="PF22936"/>
    </source>
</evidence>
<proteinExistence type="predicted"/>
<dbReference type="AlphaFoldDB" id="A0AAV3S0E7"/>
<gene>
    <name evidence="2" type="ORF">LIER_33533</name>
</gene>
<evidence type="ECO:0000313" key="3">
    <source>
        <dbReference type="Proteomes" id="UP001454036"/>
    </source>
</evidence>
<sequence length="143" mass="15689">MQWVRKQNVVTNVVFTSLKATVWTGCYFDSGCSRHMTGNKANLTSIKEVKTDFVTFGGGEKGKIIGKGSLNVEGLPNLEEVLLVERLTANLISISQLCDNGMKVAFDRSTCSVSNQNNDLIMQGSRSTDNCYLWTPSQKALTS</sequence>
<reference evidence="2 3" key="1">
    <citation type="submission" date="2024-01" db="EMBL/GenBank/DDBJ databases">
        <title>The complete chloroplast genome sequence of Lithospermum erythrorhizon: insights into the phylogenetic relationship among Boraginaceae species and the maternal lineages of purple gromwells.</title>
        <authorList>
            <person name="Okada T."/>
            <person name="Watanabe K."/>
        </authorList>
    </citation>
    <scope>NUCLEOTIDE SEQUENCE [LARGE SCALE GENOMIC DNA]</scope>
</reference>
<dbReference type="InterPro" id="IPR054722">
    <property type="entry name" value="PolX-like_BBD"/>
</dbReference>
<feature type="domain" description="Retrovirus-related Pol polyprotein from transposon TNT 1-94-like beta-barrel" evidence="1">
    <location>
        <begin position="27"/>
        <end position="102"/>
    </location>
</feature>
<accession>A0AAV3S0E7</accession>
<dbReference type="Proteomes" id="UP001454036">
    <property type="component" value="Unassembled WGS sequence"/>
</dbReference>